<evidence type="ECO:0000256" key="1">
    <source>
        <dbReference type="SAM" id="Phobius"/>
    </source>
</evidence>
<keyword evidence="1" id="KW-0812">Transmembrane</keyword>
<name>A0A3B1DQ88_9ZZZZ</name>
<keyword evidence="1" id="KW-0472">Membrane</keyword>
<accession>A0A3B1DQ88</accession>
<organism evidence="2">
    <name type="scientific">hydrothermal vent metagenome</name>
    <dbReference type="NCBI Taxonomy" id="652676"/>
    <lineage>
        <taxon>unclassified sequences</taxon>
        <taxon>metagenomes</taxon>
        <taxon>ecological metagenomes</taxon>
    </lineage>
</organism>
<gene>
    <name evidence="2" type="ORF">MNBD_PLANCTO02-2615</name>
</gene>
<feature type="transmembrane region" description="Helical" evidence="1">
    <location>
        <begin position="25"/>
        <end position="45"/>
    </location>
</feature>
<protein>
    <submittedName>
        <fullName evidence="2">Uncharacterized protein</fullName>
    </submittedName>
</protein>
<sequence length="129" mass="14865">MNGFIIATRLGDSYKYSKSFGSSHIGFFLLMSGLILLLSIGWYYWFQQKEKKLKQAVKKKKVSLFQELCHLHKITVVEKKLLQQAIHANSLKQSALAFLDPVILSQQAEKSETNTDQWIRLKEKLFGSD</sequence>
<dbReference type="EMBL" id="UOGL01000504">
    <property type="protein sequence ID" value="VAX41021.1"/>
    <property type="molecule type" value="Genomic_DNA"/>
</dbReference>
<evidence type="ECO:0000313" key="2">
    <source>
        <dbReference type="EMBL" id="VAX41021.1"/>
    </source>
</evidence>
<dbReference type="AlphaFoldDB" id="A0A3B1DQ88"/>
<keyword evidence="1" id="KW-1133">Transmembrane helix</keyword>
<reference evidence="2" key="1">
    <citation type="submission" date="2018-06" db="EMBL/GenBank/DDBJ databases">
        <authorList>
            <person name="Zhirakovskaya E."/>
        </authorList>
    </citation>
    <scope>NUCLEOTIDE SEQUENCE</scope>
</reference>
<proteinExistence type="predicted"/>